<proteinExistence type="predicted"/>
<evidence type="ECO:0000313" key="2">
    <source>
        <dbReference type="EMBL" id="MDN3611083.1"/>
    </source>
</evidence>
<reference evidence="3" key="1">
    <citation type="journal article" date="2019" name="Int. J. Syst. Evol. Microbiol.">
        <title>The Global Catalogue of Microorganisms (GCM) 10K type strain sequencing project: providing services to taxonomists for standard genome sequencing and annotation.</title>
        <authorList>
            <consortium name="The Broad Institute Genomics Platform"/>
            <consortium name="The Broad Institute Genome Sequencing Center for Infectious Disease"/>
            <person name="Wu L."/>
            <person name="Ma J."/>
        </authorList>
    </citation>
    <scope>NUCLEOTIDE SEQUENCE [LARGE SCALE GENOMIC DNA]</scope>
    <source>
        <strain evidence="3">CECT 7398</strain>
    </source>
</reference>
<gene>
    <name evidence="2" type="ORF">QWZ16_15540</name>
</gene>
<keyword evidence="1" id="KW-1133">Transmembrane helix</keyword>
<feature type="non-terminal residue" evidence="2">
    <location>
        <position position="54"/>
    </location>
</feature>
<name>A0ABT8BWP3_9VIBR</name>
<evidence type="ECO:0000256" key="1">
    <source>
        <dbReference type="SAM" id="Phobius"/>
    </source>
</evidence>
<feature type="transmembrane region" description="Helical" evidence="1">
    <location>
        <begin position="17"/>
        <end position="36"/>
    </location>
</feature>
<dbReference type="EMBL" id="JAUFQC010000008">
    <property type="protein sequence ID" value="MDN3611083.1"/>
    <property type="molecule type" value="Genomic_DNA"/>
</dbReference>
<keyword evidence="1" id="KW-0812">Transmembrane</keyword>
<keyword evidence="3" id="KW-1185">Reference proteome</keyword>
<dbReference type="Proteomes" id="UP001238540">
    <property type="component" value="Unassembled WGS sequence"/>
</dbReference>
<protein>
    <submittedName>
        <fullName evidence="2">ABC transporter permease</fullName>
    </submittedName>
</protein>
<sequence length="54" mass="5844">MTLTLTLAWKSVRNRRATALLSILTVAISVVLLLGVERIRTQAKSSFANTISGT</sequence>
<accession>A0ABT8BWP3</accession>
<keyword evidence="1" id="KW-0472">Membrane</keyword>
<comment type="caution">
    <text evidence="2">The sequence shown here is derived from an EMBL/GenBank/DDBJ whole genome shotgun (WGS) entry which is preliminary data.</text>
</comment>
<evidence type="ECO:0000313" key="3">
    <source>
        <dbReference type="Proteomes" id="UP001238540"/>
    </source>
</evidence>
<organism evidence="2 3">
    <name type="scientific">Vibrio ostreicida</name>
    <dbReference type="NCBI Taxonomy" id="526588"/>
    <lineage>
        <taxon>Bacteria</taxon>
        <taxon>Pseudomonadati</taxon>
        <taxon>Pseudomonadota</taxon>
        <taxon>Gammaproteobacteria</taxon>
        <taxon>Vibrionales</taxon>
        <taxon>Vibrionaceae</taxon>
        <taxon>Vibrio</taxon>
    </lineage>
</organism>